<evidence type="ECO:0000313" key="1">
    <source>
        <dbReference type="EMBL" id="PWN97795.1"/>
    </source>
</evidence>
<keyword evidence="2" id="KW-1185">Reference proteome</keyword>
<evidence type="ECO:0000313" key="2">
    <source>
        <dbReference type="Proteomes" id="UP000245946"/>
    </source>
</evidence>
<accession>A0A316ZBZ2</accession>
<proteinExistence type="predicted"/>
<protein>
    <submittedName>
        <fullName evidence="1">Uncharacterized protein</fullName>
    </submittedName>
</protein>
<dbReference type="GeneID" id="37269951"/>
<sequence>MCLVDVVQLTYRLGLQREPSARLYGAAQARDRLNLFITVCCLDWGTVGTTKAFTALRDAPVLQPLLNGRASPLEGSSSGGGGEVLDTYMALKFRMARFILHAQRHRTHAAEEGDPAADSISEAALAQQLEAIHKLADGVLEGRAASGGDAVEAALRHASLSVLLAMLAIVHGQTTSRLADDTSAALDGCAQVIRVFVQLLARLLTHYGVHTSAALPPSSMGVEYLIAQQPGLWRCLWFLLQNVATAVRLFRSLQLHVLLHGAPHAGAAAPPSADIELVEHCLRALQAAGMLPAAEPAPDDEEHSSYDELVGALTFF</sequence>
<dbReference type="Proteomes" id="UP000245946">
    <property type="component" value="Unassembled WGS sequence"/>
</dbReference>
<name>A0A316ZBZ2_9BASI</name>
<dbReference type="EMBL" id="KZ819293">
    <property type="protein sequence ID" value="PWN97795.1"/>
    <property type="molecule type" value="Genomic_DNA"/>
</dbReference>
<gene>
    <name evidence="1" type="ORF">FA09DRAFT_329960</name>
</gene>
<dbReference type="RefSeq" id="XP_025598074.1">
    <property type="nucleotide sequence ID" value="XM_025742407.1"/>
</dbReference>
<dbReference type="AlphaFoldDB" id="A0A316ZBZ2"/>
<organism evidence="1 2">
    <name type="scientific">Tilletiopsis washingtonensis</name>
    <dbReference type="NCBI Taxonomy" id="58919"/>
    <lineage>
        <taxon>Eukaryota</taxon>
        <taxon>Fungi</taxon>
        <taxon>Dikarya</taxon>
        <taxon>Basidiomycota</taxon>
        <taxon>Ustilaginomycotina</taxon>
        <taxon>Exobasidiomycetes</taxon>
        <taxon>Entylomatales</taxon>
        <taxon>Entylomatales incertae sedis</taxon>
        <taxon>Tilletiopsis</taxon>
    </lineage>
</organism>
<reference evidence="1 2" key="1">
    <citation type="journal article" date="2018" name="Mol. Biol. Evol.">
        <title>Broad Genomic Sampling Reveals a Smut Pathogenic Ancestry of the Fungal Clade Ustilaginomycotina.</title>
        <authorList>
            <person name="Kijpornyongpan T."/>
            <person name="Mondo S.J."/>
            <person name="Barry K."/>
            <person name="Sandor L."/>
            <person name="Lee J."/>
            <person name="Lipzen A."/>
            <person name="Pangilinan J."/>
            <person name="LaButti K."/>
            <person name="Hainaut M."/>
            <person name="Henrissat B."/>
            <person name="Grigoriev I.V."/>
            <person name="Spatafora J.W."/>
            <person name="Aime M.C."/>
        </authorList>
    </citation>
    <scope>NUCLEOTIDE SEQUENCE [LARGE SCALE GENOMIC DNA]</scope>
    <source>
        <strain evidence="1 2">MCA 4186</strain>
    </source>
</reference>